<dbReference type="InterPro" id="IPR003423">
    <property type="entry name" value="OMP_efflux"/>
</dbReference>
<name>A0AAQ3LGI2_9BACT</name>
<gene>
    <name evidence="9" type="ORF">RZN69_10150</name>
</gene>
<keyword evidence="4" id="KW-1134">Transmembrane beta strand</keyword>
<evidence type="ECO:0000256" key="6">
    <source>
        <dbReference type="ARBA" id="ARBA00023136"/>
    </source>
</evidence>
<dbReference type="PANTHER" id="PTHR30026:SF20">
    <property type="entry name" value="OUTER MEMBRANE PROTEIN TOLC"/>
    <property type="match status" value="1"/>
</dbReference>
<evidence type="ECO:0000256" key="8">
    <source>
        <dbReference type="SAM" id="SignalP"/>
    </source>
</evidence>
<comment type="subcellular location">
    <subcellularLocation>
        <location evidence="1">Cell outer membrane</location>
    </subcellularLocation>
</comment>
<proteinExistence type="inferred from homology"/>
<keyword evidence="3" id="KW-0813">Transport</keyword>
<feature type="chain" id="PRO_5042899681" evidence="8">
    <location>
        <begin position="26"/>
        <end position="819"/>
    </location>
</feature>
<evidence type="ECO:0000256" key="3">
    <source>
        <dbReference type="ARBA" id="ARBA00022448"/>
    </source>
</evidence>
<dbReference type="GO" id="GO:0015562">
    <property type="term" value="F:efflux transmembrane transporter activity"/>
    <property type="evidence" value="ECO:0007669"/>
    <property type="project" value="InterPro"/>
</dbReference>
<keyword evidence="7" id="KW-0998">Cell outer membrane</keyword>
<protein>
    <submittedName>
        <fullName evidence="9">TolC family protein</fullName>
    </submittedName>
</protein>
<dbReference type="GO" id="GO:1990281">
    <property type="term" value="C:efflux pump complex"/>
    <property type="evidence" value="ECO:0007669"/>
    <property type="project" value="TreeGrafter"/>
</dbReference>
<dbReference type="Pfam" id="PF02321">
    <property type="entry name" value="OEP"/>
    <property type="match status" value="2"/>
</dbReference>
<keyword evidence="8" id="KW-0732">Signal</keyword>
<evidence type="ECO:0000256" key="4">
    <source>
        <dbReference type="ARBA" id="ARBA00022452"/>
    </source>
</evidence>
<dbReference type="GO" id="GO:0015288">
    <property type="term" value="F:porin activity"/>
    <property type="evidence" value="ECO:0007669"/>
    <property type="project" value="TreeGrafter"/>
</dbReference>
<keyword evidence="10" id="KW-1185">Reference proteome</keyword>
<keyword evidence="5" id="KW-0812">Transmembrane</keyword>
<dbReference type="EMBL" id="CP136920">
    <property type="protein sequence ID" value="WOO43450.1"/>
    <property type="molecule type" value="Genomic_DNA"/>
</dbReference>
<sequence length="819" mass="90996">MSFPLPLFFRVLSIALLLLPMSASAQDIFVETPVEQALPDGMLPEIQIAFVRDGNAPLLEGFQDTIESELGKLTDGRYHLVFRDDEDFSAGWDEALADDALIAALEDPDVDYIMLQGLFVLQAAMDDIELTKPATGAFLQDPTFTGVLVQDNRSLVPNLSFVMSEHSIRKDIEEFAKLVDFQTLYLAAVPAYDKDVACVASLLLDIVADHGCDVVFLPLTDDPEETLAQLPEDADAVYLFPPYLMTEDEVQPLIDGINAKNVPSFAFWGEPAVRQGVLAGDIPDVERQLARRTALNLQQIIQGVSPNDLPATFPIENRLFLNVLTAKNIGYAIPFDITYDATLINAKEAEAVGTPLTMIDAVDMALRENYELLQQEQTTIQSYGDKRLALSPLLPQVNALYSYQRIDLSQAQSGVAQGAQGTQNVGFQISQMIYNDEDIANYRIQGENYKSTTLLEEVTRLDTIQAASVAYIRFLSAQTLLDIARDNLVVTRKNLNLARIRSDVGVAGPEEVYRFEAQQASDQADVATAASQVETQQVALNQVLGAKMDAEWQPEELSLESEYFDTTSRRVVELVSTDARYDRFRLFSLQYATSRSPEIEAVAATIRGQEISLGQKRRSFYIPDATASFQYNNVVGRDGQQVFATGIPGATTPDDDTWALLLQADLPIFEGGSRVFDIVRQKAVVRGLRYSEDITRRLVQQRTLEALFSLEASYADIRFSDIAADRAQLNLDIVTEKYQAGSVNIVDLLDAQNEAFVQKQNAALAIYNFLEDLVDYMRSVNWYEFTSTMSENEDWINQAAVFIEREADESAHSGAPHAN</sequence>
<dbReference type="PANTHER" id="PTHR30026">
    <property type="entry name" value="OUTER MEMBRANE PROTEIN TOLC"/>
    <property type="match status" value="1"/>
</dbReference>
<evidence type="ECO:0000256" key="2">
    <source>
        <dbReference type="ARBA" id="ARBA00007613"/>
    </source>
</evidence>
<feature type="signal peptide" evidence="8">
    <location>
        <begin position="1"/>
        <end position="25"/>
    </location>
</feature>
<dbReference type="Proteomes" id="UP001304300">
    <property type="component" value="Chromosome"/>
</dbReference>
<organism evidence="9 10">
    <name type="scientific">Rubellicoccus peritrichatus</name>
    <dbReference type="NCBI Taxonomy" id="3080537"/>
    <lineage>
        <taxon>Bacteria</taxon>
        <taxon>Pseudomonadati</taxon>
        <taxon>Verrucomicrobiota</taxon>
        <taxon>Opitutia</taxon>
        <taxon>Puniceicoccales</taxon>
        <taxon>Cerasicoccaceae</taxon>
        <taxon>Rubellicoccus</taxon>
    </lineage>
</organism>
<dbReference type="SUPFAM" id="SSF56954">
    <property type="entry name" value="Outer membrane efflux proteins (OEP)"/>
    <property type="match status" value="1"/>
</dbReference>
<comment type="similarity">
    <text evidence="2">Belongs to the outer membrane factor (OMF) (TC 1.B.17) family.</text>
</comment>
<dbReference type="InterPro" id="IPR051906">
    <property type="entry name" value="TolC-like"/>
</dbReference>
<dbReference type="RefSeq" id="WP_317836006.1">
    <property type="nucleotide sequence ID" value="NZ_CP136920.1"/>
</dbReference>
<accession>A0AAQ3LGI2</accession>
<evidence type="ECO:0000256" key="1">
    <source>
        <dbReference type="ARBA" id="ARBA00004442"/>
    </source>
</evidence>
<evidence type="ECO:0000256" key="5">
    <source>
        <dbReference type="ARBA" id="ARBA00022692"/>
    </source>
</evidence>
<dbReference type="GO" id="GO:0009279">
    <property type="term" value="C:cell outer membrane"/>
    <property type="evidence" value="ECO:0007669"/>
    <property type="project" value="UniProtKB-SubCell"/>
</dbReference>
<evidence type="ECO:0000313" key="9">
    <source>
        <dbReference type="EMBL" id="WOO43450.1"/>
    </source>
</evidence>
<reference evidence="9 10" key="1">
    <citation type="submission" date="2023-10" db="EMBL/GenBank/DDBJ databases">
        <title>Rubellicoccus peritrichatus gen. nov., sp. nov., isolated from an algae of coral reef tank.</title>
        <authorList>
            <person name="Luo J."/>
        </authorList>
    </citation>
    <scope>NUCLEOTIDE SEQUENCE [LARGE SCALE GENOMIC DNA]</scope>
    <source>
        <strain evidence="9 10">CR14</strain>
    </source>
</reference>
<keyword evidence="6" id="KW-0472">Membrane</keyword>
<dbReference type="Gene3D" id="1.20.1600.10">
    <property type="entry name" value="Outer membrane efflux proteins (OEP)"/>
    <property type="match status" value="1"/>
</dbReference>
<evidence type="ECO:0000256" key="7">
    <source>
        <dbReference type="ARBA" id="ARBA00023237"/>
    </source>
</evidence>
<dbReference type="AlphaFoldDB" id="A0AAQ3LGI2"/>
<dbReference type="KEGG" id="puo:RZN69_10150"/>
<evidence type="ECO:0000313" key="10">
    <source>
        <dbReference type="Proteomes" id="UP001304300"/>
    </source>
</evidence>
<dbReference type="Gene3D" id="3.40.50.2300">
    <property type="match status" value="2"/>
</dbReference>